<dbReference type="RefSeq" id="WP_251796191.1">
    <property type="nucleotide sequence ID" value="NZ_JAMQOL010000002.1"/>
</dbReference>
<comment type="caution">
    <text evidence="2">The sequence shown here is derived from an EMBL/GenBank/DDBJ whole genome shotgun (WGS) entry which is preliminary data.</text>
</comment>
<accession>A0ABT0XR90</accession>
<evidence type="ECO:0000256" key="1">
    <source>
        <dbReference type="SAM" id="MobiDB-lite"/>
    </source>
</evidence>
<dbReference type="Proteomes" id="UP001523216">
    <property type="component" value="Unassembled WGS sequence"/>
</dbReference>
<sequence length="68" mass="6989">MVTTAVLTAILIVVAVLAVAAVLSHRGPLEPRLSSFEARALRADRPTGLQPQLTAGARGCRAPPAAFA</sequence>
<name>A0ABT0XR90_9ACTN</name>
<feature type="compositionally biased region" description="Low complexity" evidence="1">
    <location>
        <begin position="55"/>
        <end position="68"/>
    </location>
</feature>
<keyword evidence="3" id="KW-1185">Reference proteome</keyword>
<evidence type="ECO:0000313" key="3">
    <source>
        <dbReference type="Proteomes" id="UP001523216"/>
    </source>
</evidence>
<reference evidence="2 3" key="1">
    <citation type="submission" date="2022-06" db="EMBL/GenBank/DDBJ databases">
        <title>Actinoplanes abujensis sp. nov., isolated from Nigerian arid soil.</title>
        <authorList>
            <person name="Ding P."/>
        </authorList>
    </citation>
    <scope>NUCLEOTIDE SEQUENCE [LARGE SCALE GENOMIC DNA]</scope>
    <source>
        <strain evidence="3">TRM88002</strain>
    </source>
</reference>
<feature type="region of interest" description="Disordered" evidence="1">
    <location>
        <begin position="49"/>
        <end position="68"/>
    </location>
</feature>
<gene>
    <name evidence="2" type="ORF">LXN57_01755</name>
</gene>
<organism evidence="2 3">
    <name type="scientific">Paractinoplanes hotanensis</name>
    <dbReference type="NCBI Taxonomy" id="2906497"/>
    <lineage>
        <taxon>Bacteria</taxon>
        <taxon>Bacillati</taxon>
        <taxon>Actinomycetota</taxon>
        <taxon>Actinomycetes</taxon>
        <taxon>Micromonosporales</taxon>
        <taxon>Micromonosporaceae</taxon>
        <taxon>Paractinoplanes</taxon>
    </lineage>
</organism>
<evidence type="ECO:0000313" key="2">
    <source>
        <dbReference type="EMBL" id="MCM4076284.1"/>
    </source>
</evidence>
<dbReference type="EMBL" id="JAMQOL010000002">
    <property type="protein sequence ID" value="MCM4076284.1"/>
    <property type="molecule type" value="Genomic_DNA"/>
</dbReference>
<protein>
    <submittedName>
        <fullName evidence="2">Uncharacterized protein</fullName>
    </submittedName>
</protein>
<proteinExistence type="predicted"/>